<dbReference type="GO" id="GO:0030170">
    <property type="term" value="F:pyridoxal phosphate binding"/>
    <property type="evidence" value="ECO:0007669"/>
    <property type="project" value="InterPro"/>
</dbReference>
<evidence type="ECO:0000256" key="4">
    <source>
        <dbReference type="ARBA" id="ARBA00012085"/>
    </source>
</evidence>
<dbReference type="InterPro" id="IPR000277">
    <property type="entry name" value="Cys/Met-Metab_PyrdxlP-dep_enz"/>
</dbReference>
<dbReference type="InterPro" id="IPR015422">
    <property type="entry name" value="PyrdxlP-dep_Trfase_small"/>
</dbReference>
<gene>
    <name evidence="9" type="ORF">RFULGI_LOCUS11234</name>
</gene>
<dbReference type="CDD" id="cd00614">
    <property type="entry name" value="CGS_like"/>
    <property type="match status" value="1"/>
</dbReference>
<dbReference type="FunFam" id="3.40.640.10:FF:000009">
    <property type="entry name" value="Cystathionine gamma-synthase homolog"/>
    <property type="match status" value="1"/>
</dbReference>
<dbReference type="SUPFAM" id="SSF53383">
    <property type="entry name" value="PLP-dependent transferases"/>
    <property type="match status" value="1"/>
</dbReference>
<evidence type="ECO:0000256" key="6">
    <source>
        <dbReference type="ARBA" id="ARBA00023192"/>
    </source>
</evidence>
<evidence type="ECO:0000313" key="9">
    <source>
        <dbReference type="EMBL" id="CAG8717326.1"/>
    </source>
</evidence>
<evidence type="ECO:0000256" key="2">
    <source>
        <dbReference type="ARBA" id="ARBA00005038"/>
    </source>
</evidence>
<comment type="caution">
    <text evidence="9">The sequence shown here is derived from an EMBL/GenBank/DDBJ whole genome shotgun (WGS) entry which is preliminary data.</text>
</comment>
<name>A0A9N9I2B6_9GLOM</name>
<evidence type="ECO:0000256" key="5">
    <source>
        <dbReference type="ARBA" id="ARBA00022898"/>
    </source>
</evidence>
<evidence type="ECO:0000256" key="8">
    <source>
        <dbReference type="RuleBase" id="RU362118"/>
    </source>
</evidence>
<dbReference type="EMBL" id="CAJVPZ010023932">
    <property type="protein sequence ID" value="CAG8717326.1"/>
    <property type="molecule type" value="Genomic_DNA"/>
</dbReference>
<dbReference type="OrthoDB" id="3512640at2759"/>
<dbReference type="InterPro" id="IPR015424">
    <property type="entry name" value="PyrdxlP-dep_Trfase"/>
</dbReference>
<dbReference type="Gene3D" id="3.40.640.10">
    <property type="entry name" value="Type I PLP-dependent aspartate aminotransferase-like (Major domain)"/>
    <property type="match status" value="1"/>
</dbReference>
<keyword evidence="6" id="KW-0198">Cysteine biosynthesis</keyword>
<dbReference type="InterPro" id="IPR015421">
    <property type="entry name" value="PyrdxlP-dep_Trfase_major"/>
</dbReference>
<dbReference type="PANTHER" id="PTHR11808:SF15">
    <property type="entry name" value="CYSTATHIONINE GAMMA-LYASE"/>
    <property type="match status" value="1"/>
</dbReference>
<comment type="cofactor">
    <cofactor evidence="1 8">
        <name>pyridoxal 5'-phosphate</name>
        <dbReference type="ChEBI" id="CHEBI:597326"/>
    </cofactor>
</comment>
<keyword evidence="6" id="KW-0028">Amino-acid biosynthesis</keyword>
<dbReference type="FunFam" id="3.90.1150.10:FF:000008">
    <property type="entry name" value="Cystathionine gamma-synthase"/>
    <property type="match status" value="1"/>
</dbReference>
<dbReference type="NCBIfam" id="NF005871">
    <property type="entry name" value="PRK07811.1"/>
    <property type="match status" value="1"/>
</dbReference>
<comment type="similarity">
    <text evidence="3 8">Belongs to the trans-sulfuration enzymes family.</text>
</comment>
<feature type="non-terminal residue" evidence="9">
    <location>
        <position position="1"/>
    </location>
</feature>
<dbReference type="PANTHER" id="PTHR11808">
    <property type="entry name" value="TRANS-SULFURATION ENZYME FAMILY MEMBER"/>
    <property type="match status" value="1"/>
</dbReference>
<dbReference type="AlphaFoldDB" id="A0A9N9I2B6"/>
<evidence type="ECO:0000256" key="3">
    <source>
        <dbReference type="ARBA" id="ARBA00009077"/>
    </source>
</evidence>
<dbReference type="Gene3D" id="3.90.1150.10">
    <property type="entry name" value="Aspartate Aminotransferase, domain 1"/>
    <property type="match status" value="1"/>
</dbReference>
<reference evidence="9" key="1">
    <citation type="submission" date="2021-06" db="EMBL/GenBank/DDBJ databases">
        <authorList>
            <person name="Kallberg Y."/>
            <person name="Tangrot J."/>
            <person name="Rosling A."/>
        </authorList>
    </citation>
    <scope>NUCLEOTIDE SEQUENCE</scope>
    <source>
        <strain evidence="9">IN212</strain>
    </source>
</reference>
<dbReference type="GO" id="GO:0004123">
    <property type="term" value="F:cystathionine gamma-lyase activity"/>
    <property type="evidence" value="ECO:0007669"/>
    <property type="project" value="TreeGrafter"/>
</dbReference>
<feature type="non-terminal residue" evidence="9">
    <location>
        <position position="487"/>
    </location>
</feature>
<dbReference type="GO" id="GO:0019343">
    <property type="term" value="P:cysteine biosynthetic process via cystathionine"/>
    <property type="evidence" value="ECO:0007669"/>
    <property type="project" value="TreeGrafter"/>
</dbReference>
<keyword evidence="10" id="KW-1185">Reference proteome</keyword>
<dbReference type="GO" id="GO:0005737">
    <property type="term" value="C:cytoplasm"/>
    <property type="evidence" value="ECO:0007669"/>
    <property type="project" value="TreeGrafter"/>
</dbReference>
<dbReference type="Proteomes" id="UP000789396">
    <property type="component" value="Unassembled WGS sequence"/>
</dbReference>
<keyword evidence="5 8" id="KW-0663">Pyridoxal phosphate</keyword>
<evidence type="ECO:0000256" key="7">
    <source>
        <dbReference type="ARBA" id="ARBA00029853"/>
    </source>
</evidence>
<comment type="pathway">
    <text evidence="2">Amino-acid biosynthesis; L-cysteine biosynthesis; L-cysteine from L-homocysteine and L-serine: step 2/2.</text>
</comment>
<proteinExistence type="inferred from homology"/>
<dbReference type="EC" id="4.4.1.1" evidence="4"/>
<accession>A0A9N9I2B6</accession>
<dbReference type="GO" id="GO:0019346">
    <property type="term" value="P:transsulfuration"/>
    <property type="evidence" value="ECO:0007669"/>
    <property type="project" value="InterPro"/>
</dbReference>
<sequence>EILNGSFANGYHELNSIHDDAEGFNGSFTNGYSEFDDSIHDDDEVLNESFTNGHHELNGIHNNGQIFNESLINGRRESNGIHSNGYESLTNGHNELNDNHGESFLAERGFGTRAIHIGQDPDPYTGAVIPPISLSTTFKQSSIGTNKGYEYSRSSNPTRNAFEQAIAALEKAKYGIAFSSGSATTATIVTTIGTGGHIISVNDVYGGTNRYFSKVAHSQGISTTFVNLLDPHKIESAFRPNTKIVWVETPTNPTLRLVDIKNVAEITHNHGAILVVDNTFMSPYFQNPLELGADIVVHSVTKYINGHSDVIMGVAVMNDKAIYEKVKFLQNAIGAVPSPFDSWLANRGLKTLHVRMKQHQENALTIARFLESSDKVEEVIYPGLESHPQHDLAKKQAKGFGGMLSFKIKGGFEAADTFLRNIKLFTLAESLGGVESLAEHPAKMTHASLTPEHREAVGVTDNLIRLSVGIEDVADLVADLKQALEIA</sequence>
<dbReference type="Pfam" id="PF01053">
    <property type="entry name" value="Cys_Met_Meta_PP"/>
    <property type="match status" value="1"/>
</dbReference>
<evidence type="ECO:0000313" key="10">
    <source>
        <dbReference type="Proteomes" id="UP000789396"/>
    </source>
</evidence>
<evidence type="ECO:0000256" key="1">
    <source>
        <dbReference type="ARBA" id="ARBA00001933"/>
    </source>
</evidence>
<protein>
    <recommendedName>
        <fullName evidence="4">cystathionine gamma-lyase</fullName>
        <ecNumber evidence="4">4.4.1.1</ecNumber>
    </recommendedName>
    <alternativeName>
        <fullName evidence="7">Gamma-cystathionase</fullName>
    </alternativeName>
</protein>
<organism evidence="9 10">
    <name type="scientific">Racocetra fulgida</name>
    <dbReference type="NCBI Taxonomy" id="60492"/>
    <lineage>
        <taxon>Eukaryota</taxon>
        <taxon>Fungi</taxon>
        <taxon>Fungi incertae sedis</taxon>
        <taxon>Mucoromycota</taxon>
        <taxon>Glomeromycotina</taxon>
        <taxon>Glomeromycetes</taxon>
        <taxon>Diversisporales</taxon>
        <taxon>Gigasporaceae</taxon>
        <taxon>Racocetra</taxon>
    </lineage>
</organism>